<reference evidence="1" key="1">
    <citation type="submission" date="2021-09" db="EMBL/GenBank/DDBJ databases">
        <authorList>
            <consortium name="Pathogen Informatics"/>
        </authorList>
    </citation>
    <scope>NUCLEOTIDE SEQUENCE</scope>
</reference>
<protein>
    <submittedName>
        <fullName evidence="1">Uncharacterized protein</fullName>
    </submittedName>
</protein>
<name>A0A8J2MAC6_9BILA</name>
<dbReference type="EMBL" id="CAKAEH010001524">
    <property type="protein sequence ID" value="CAG9537171.1"/>
    <property type="molecule type" value="Genomic_DNA"/>
</dbReference>
<comment type="caution">
    <text evidence="1">The sequence shown here is derived from an EMBL/GenBank/DDBJ whole genome shotgun (WGS) entry which is preliminary data.</text>
</comment>
<evidence type="ECO:0000313" key="1">
    <source>
        <dbReference type="EMBL" id="CAG9537171.1"/>
    </source>
</evidence>
<dbReference type="AlphaFoldDB" id="A0A8J2MAC6"/>
<gene>
    <name evidence="1" type="ORF">CJOHNSTONI_LOCUS7018</name>
</gene>
<organism evidence="1 2">
    <name type="scientific">Cercopithifilaria johnstoni</name>
    <dbReference type="NCBI Taxonomy" id="2874296"/>
    <lineage>
        <taxon>Eukaryota</taxon>
        <taxon>Metazoa</taxon>
        <taxon>Ecdysozoa</taxon>
        <taxon>Nematoda</taxon>
        <taxon>Chromadorea</taxon>
        <taxon>Rhabditida</taxon>
        <taxon>Spirurina</taxon>
        <taxon>Spiruromorpha</taxon>
        <taxon>Filarioidea</taxon>
        <taxon>Onchocercidae</taxon>
        <taxon>Cercopithifilaria</taxon>
    </lineage>
</organism>
<dbReference type="Proteomes" id="UP000746747">
    <property type="component" value="Unassembled WGS sequence"/>
</dbReference>
<proteinExistence type="predicted"/>
<dbReference type="OrthoDB" id="10498849at2759"/>
<sequence length="125" mass="13766">MTATPHFLYATMTKLHHATAATNLHPNSTSISSKELSISSPVQDHDSDLCVEQQVTEMQNSPLTCRSLSSSGHDDSVSIKISSSNCRMMTNDCYSSDSHLSGTNNAHINNAKRRRKPDGNFFFSF</sequence>
<keyword evidence="2" id="KW-1185">Reference proteome</keyword>
<accession>A0A8J2MAC6</accession>
<evidence type="ECO:0000313" key="2">
    <source>
        <dbReference type="Proteomes" id="UP000746747"/>
    </source>
</evidence>